<evidence type="ECO:0000256" key="3">
    <source>
        <dbReference type="ARBA" id="ARBA00023163"/>
    </source>
</evidence>
<dbReference type="InterPro" id="IPR020449">
    <property type="entry name" value="Tscrpt_reg_AraC-type_HTH"/>
</dbReference>
<dbReference type="Proteomes" id="UP000183299">
    <property type="component" value="Unassembled WGS sequence"/>
</dbReference>
<dbReference type="Pfam" id="PF12833">
    <property type="entry name" value="HTH_18"/>
    <property type="match status" value="1"/>
</dbReference>
<dbReference type="OrthoDB" id="9814125at2"/>
<keyword evidence="2 6" id="KW-0238">DNA-binding</keyword>
<dbReference type="STRING" id="576117.SAMN04488138_108134"/>
<gene>
    <name evidence="6" type="ORF">SAMN04488138_108134</name>
</gene>
<dbReference type="SMART" id="SM00342">
    <property type="entry name" value="HTH_ARAC"/>
    <property type="match status" value="1"/>
</dbReference>
<dbReference type="InterPro" id="IPR018060">
    <property type="entry name" value="HTH_AraC"/>
</dbReference>
<dbReference type="InterPro" id="IPR037923">
    <property type="entry name" value="HTH-like"/>
</dbReference>
<dbReference type="PROSITE" id="PS01124">
    <property type="entry name" value="HTH_ARAC_FAMILY_2"/>
    <property type="match status" value="1"/>
</dbReference>
<name>A0A1I3THB2_9RHOB</name>
<proteinExistence type="predicted"/>
<evidence type="ECO:0000256" key="4">
    <source>
        <dbReference type="SAM" id="MobiDB-lite"/>
    </source>
</evidence>
<feature type="domain" description="HTH araC/xylS-type" evidence="5">
    <location>
        <begin position="229"/>
        <end position="327"/>
    </location>
</feature>
<dbReference type="PANTHER" id="PTHR43280:SF32">
    <property type="entry name" value="TRANSCRIPTIONAL REGULATORY PROTEIN"/>
    <property type="match status" value="1"/>
</dbReference>
<dbReference type="EMBL" id="FORY01000008">
    <property type="protein sequence ID" value="SFJ70275.1"/>
    <property type="molecule type" value="Genomic_DNA"/>
</dbReference>
<feature type="compositionally biased region" description="Basic and acidic residues" evidence="4">
    <location>
        <begin position="19"/>
        <end position="30"/>
    </location>
</feature>
<evidence type="ECO:0000313" key="6">
    <source>
        <dbReference type="EMBL" id="SFJ70275.1"/>
    </source>
</evidence>
<dbReference type="RefSeq" id="WP_066599907.1">
    <property type="nucleotide sequence ID" value="NZ_FORY01000008.1"/>
</dbReference>
<protein>
    <submittedName>
        <fullName evidence="6">AraC-type DNA-binding protein</fullName>
    </submittedName>
</protein>
<accession>A0A1I3THB2</accession>
<evidence type="ECO:0000259" key="5">
    <source>
        <dbReference type="PROSITE" id="PS01124"/>
    </source>
</evidence>
<keyword evidence="1" id="KW-0805">Transcription regulation</keyword>
<evidence type="ECO:0000313" key="7">
    <source>
        <dbReference type="Proteomes" id="UP000183299"/>
    </source>
</evidence>
<feature type="region of interest" description="Disordered" evidence="4">
    <location>
        <begin position="1"/>
        <end position="66"/>
    </location>
</feature>
<dbReference type="GO" id="GO:0003700">
    <property type="term" value="F:DNA-binding transcription factor activity"/>
    <property type="evidence" value="ECO:0007669"/>
    <property type="project" value="InterPro"/>
</dbReference>
<dbReference type="InterPro" id="IPR009057">
    <property type="entry name" value="Homeodomain-like_sf"/>
</dbReference>
<reference evidence="6 7" key="1">
    <citation type="submission" date="2016-10" db="EMBL/GenBank/DDBJ databases">
        <authorList>
            <person name="de Groot N.N."/>
        </authorList>
    </citation>
    <scope>NUCLEOTIDE SEQUENCE [LARGE SCALE GENOMIC DNA]</scope>
    <source>
        <strain evidence="6 7">CGMCC 1.8891</strain>
    </source>
</reference>
<dbReference type="PANTHER" id="PTHR43280">
    <property type="entry name" value="ARAC-FAMILY TRANSCRIPTIONAL REGULATOR"/>
    <property type="match status" value="1"/>
</dbReference>
<keyword evidence="3" id="KW-0804">Transcription</keyword>
<dbReference type="GO" id="GO:0043565">
    <property type="term" value="F:sequence-specific DNA binding"/>
    <property type="evidence" value="ECO:0007669"/>
    <property type="project" value="InterPro"/>
</dbReference>
<dbReference type="AlphaFoldDB" id="A0A1I3THB2"/>
<dbReference type="PRINTS" id="PR00032">
    <property type="entry name" value="HTHARAC"/>
</dbReference>
<dbReference type="SUPFAM" id="SSF51215">
    <property type="entry name" value="Regulatory protein AraC"/>
    <property type="match status" value="1"/>
</dbReference>
<dbReference type="SUPFAM" id="SSF46689">
    <property type="entry name" value="Homeodomain-like"/>
    <property type="match status" value="1"/>
</dbReference>
<organism evidence="6 7">
    <name type="scientific">Celeribacter halophilus</name>
    <dbReference type="NCBI Taxonomy" id="576117"/>
    <lineage>
        <taxon>Bacteria</taxon>
        <taxon>Pseudomonadati</taxon>
        <taxon>Pseudomonadota</taxon>
        <taxon>Alphaproteobacteria</taxon>
        <taxon>Rhodobacterales</taxon>
        <taxon>Roseobacteraceae</taxon>
        <taxon>Celeribacter</taxon>
    </lineage>
</organism>
<evidence type="ECO:0000256" key="1">
    <source>
        <dbReference type="ARBA" id="ARBA00023015"/>
    </source>
</evidence>
<dbReference type="GeneID" id="98665421"/>
<dbReference type="Gene3D" id="1.10.10.60">
    <property type="entry name" value="Homeodomain-like"/>
    <property type="match status" value="1"/>
</dbReference>
<sequence>MPETKPRKIFQSLPLGELSKGDVAKPEAAKRAAAMPHSAQATSEAKPRNAKPRKTPAPNIPDIPPQSAYRVNTLGRGTGTLSNVNKWRTEAMRSHRSPTLLWFTRGQGRITVAGVTRGFGPHNLIYLPTRTMYGFEPVGQVMGYTVHLPDKPSFALPKEPLHMRFREVIQQNEITGMIEGLQREIDGDRPGRDRAMEFQAGMIAVWLERQMSVMPDYNLTPDASRRLAAAYTALVESKLREGYTVAQFAADLGVSPTHLTRACNIACGRSASAILADRVHFEARRMLSETDLPIKQIAQKLGFHSAAYFSRAFHKHTGQSPRAFRQSA</sequence>
<evidence type="ECO:0000256" key="2">
    <source>
        <dbReference type="ARBA" id="ARBA00023125"/>
    </source>
</evidence>
<keyword evidence="7" id="KW-1185">Reference proteome</keyword>